<organism evidence="1 2">
    <name type="scientific">Pseudomonas tensinigenes</name>
    <dbReference type="NCBI Taxonomy" id="2745511"/>
    <lineage>
        <taxon>Bacteria</taxon>
        <taxon>Pseudomonadati</taxon>
        <taxon>Pseudomonadota</taxon>
        <taxon>Gammaproteobacteria</taxon>
        <taxon>Pseudomonadales</taxon>
        <taxon>Pseudomonadaceae</taxon>
        <taxon>Pseudomonas</taxon>
    </lineage>
</organism>
<accession>A0ABX8PR94</accession>
<dbReference type="EMBL" id="CP077089">
    <property type="protein sequence ID" value="QXI03797.1"/>
    <property type="molecule type" value="Genomic_DNA"/>
</dbReference>
<keyword evidence="2" id="KW-1185">Reference proteome</keyword>
<dbReference type="RefSeq" id="WP_186616108.1">
    <property type="nucleotide sequence ID" value="NZ_CP077089.1"/>
</dbReference>
<proteinExistence type="predicted"/>
<sequence>MSLSTDIDKAISLQYRGFGGYGELEQLRRLFAPAFVSDLQQALAADPTNGAITVTLGWIDKRPYADMTVSGTEDFYQQKITRPVELGDAAIFVMDVFTRDHQSFRTRTRGLIIQAKAAPKASLPSVPVTALSPSRPNLSTNKELALLSNWPEFNLHLANGCRGPLLGTFTLKHLSSPPPYGWYAAAPGSKSAGWNTSGNWRSRWMCAPAVHGKLCNTTLGEVIEALFNRTKIDNTLVGVDCIPRRGVYSVGAPTNPSNATDWDELCTILLQLTASNRQVSAGPPGVFVSFPYIPQIAAMVGAAWRKLLGLFKEKRFPVIIIERNRMD</sequence>
<gene>
    <name evidence="1" type="ORF">HU718_017350</name>
</gene>
<name>A0ABX8PR94_9PSED</name>
<evidence type="ECO:0000313" key="2">
    <source>
        <dbReference type="Proteomes" id="UP000646386"/>
    </source>
</evidence>
<reference evidence="1 2" key="2">
    <citation type="journal article" date="2021" name="Microorganisms">
        <title>The Ever-Expanding Pseudomonas Genus: Description of 43 New Species and Partition of the Pseudomonas putida Group.</title>
        <authorList>
            <person name="Girard L."/>
            <person name="Lood C."/>
            <person name="Hofte M."/>
            <person name="Vandamme P."/>
            <person name="Rokni-Zadeh H."/>
            <person name="van Noort V."/>
            <person name="Lavigne R."/>
            <person name="De Mot R."/>
        </authorList>
    </citation>
    <scope>NUCLEOTIDE SEQUENCE [LARGE SCALE GENOMIC DNA]</scope>
    <source>
        <strain evidence="1 2">ZA 5.3</strain>
    </source>
</reference>
<dbReference type="Proteomes" id="UP000646386">
    <property type="component" value="Chromosome"/>
</dbReference>
<protein>
    <submittedName>
        <fullName evidence="1">Uncharacterized protein</fullName>
    </submittedName>
</protein>
<reference evidence="1 2" key="1">
    <citation type="journal article" date="2020" name="Microorganisms">
        <title>Reliable Identification of Environmental Pseudomonas Isolates Using the rpoD Gene.</title>
        <authorList>
            <consortium name="The Broad Institute Genome Sequencing Platform"/>
            <person name="Girard L."/>
            <person name="Lood C."/>
            <person name="Rokni-Zadeh H."/>
            <person name="van Noort V."/>
            <person name="Lavigne R."/>
            <person name="De Mot R."/>
        </authorList>
    </citation>
    <scope>NUCLEOTIDE SEQUENCE [LARGE SCALE GENOMIC DNA]</scope>
    <source>
        <strain evidence="1 2">ZA 5.3</strain>
    </source>
</reference>
<evidence type="ECO:0000313" key="1">
    <source>
        <dbReference type="EMBL" id="QXI03797.1"/>
    </source>
</evidence>